<dbReference type="AlphaFoldDB" id="A0A3P3DUR8"/>
<gene>
    <name evidence="4" type="ORF">EG244_02930</name>
</gene>
<dbReference type="OrthoDB" id="9803968at2"/>
<evidence type="ECO:0000313" key="5">
    <source>
        <dbReference type="Proteomes" id="UP000282125"/>
    </source>
</evidence>
<dbReference type="PANTHER" id="PTHR30137">
    <property type="entry name" value="LUCIFERASE-LIKE MONOOXYGENASE"/>
    <property type="match status" value="1"/>
</dbReference>
<dbReference type="EMBL" id="RRAZ01000003">
    <property type="protein sequence ID" value="RRH77993.1"/>
    <property type="molecule type" value="Genomic_DNA"/>
</dbReference>
<organism evidence="4 5">
    <name type="scientific">Falsigemmobacter faecalis</name>
    <dbReference type="NCBI Taxonomy" id="2488730"/>
    <lineage>
        <taxon>Bacteria</taxon>
        <taxon>Pseudomonadati</taxon>
        <taxon>Pseudomonadota</taxon>
        <taxon>Alphaproteobacteria</taxon>
        <taxon>Rhodobacterales</taxon>
        <taxon>Paracoccaceae</taxon>
        <taxon>Falsigemmobacter</taxon>
    </lineage>
</organism>
<dbReference type="InterPro" id="IPR011251">
    <property type="entry name" value="Luciferase-like_dom"/>
</dbReference>
<dbReference type="InterPro" id="IPR050766">
    <property type="entry name" value="Bact_Lucif_Oxidored"/>
</dbReference>
<sequence length="344" mass="37889">MAMSVEFALDTFGDVTRGPDGRILSQPEVLRNVVAEAVLADQVGIDYIGLGEHHRDDFAISSPEVILGAIAGQTSRIRLGTAVTVLSTDDPVRLFQRFSTLDAISNGRAEVILGRGSFTESYPLFGYELQDYEKLFEEKLDLFMRLVREKKVNWKGETRSPLKNTTVYPPLSEKGLKVWVGVGGSPESVVRAVRHDIPLMLAIIGGDPRRFQPFADLYRNAAGQMDQKVQPIGVHSPGHIAPTDEEAVEQAWAGYETLRGRLGRERGWGPPSKREFLAEVASGSMYVGSPETVAKKIAGTVKALGLSRFEMKYSQGTLSHEAMMRSIELYGTQVIPRVRELIAA</sequence>
<dbReference type="Pfam" id="PF00296">
    <property type="entry name" value="Bac_luciferase"/>
    <property type="match status" value="1"/>
</dbReference>
<dbReference type="InterPro" id="IPR022290">
    <property type="entry name" value="LLM_Atu2307-like"/>
</dbReference>
<evidence type="ECO:0000256" key="1">
    <source>
        <dbReference type="ARBA" id="ARBA00023002"/>
    </source>
</evidence>
<dbReference type="GO" id="GO:0004497">
    <property type="term" value="F:monooxygenase activity"/>
    <property type="evidence" value="ECO:0007669"/>
    <property type="project" value="UniProtKB-KW"/>
</dbReference>
<reference evidence="4 5" key="1">
    <citation type="submission" date="2018-11" db="EMBL/GenBank/DDBJ databases">
        <title>Gemmobacter sp. nov., YIM 102744-1 draft genome.</title>
        <authorList>
            <person name="Li G."/>
            <person name="Jiang Y."/>
        </authorList>
    </citation>
    <scope>NUCLEOTIDE SEQUENCE [LARGE SCALE GENOMIC DNA]</scope>
    <source>
        <strain evidence="4 5">YIM 102744-1</strain>
    </source>
</reference>
<comment type="caution">
    <text evidence="4">The sequence shown here is derived from an EMBL/GenBank/DDBJ whole genome shotgun (WGS) entry which is preliminary data.</text>
</comment>
<keyword evidence="2" id="KW-0503">Monooxygenase</keyword>
<evidence type="ECO:0000259" key="3">
    <source>
        <dbReference type="Pfam" id="PF00296"/>
    </source>
</evidence>
<proteinExistence type="predicted"/>
<feature type="domain" description="Luciferase-like" evidence="3">
    <location>
        <begin position="23"/>
        <end position="305"/>
    </location>
</feature>
<dbReference type="GO" id="GO:0016705">
    <property type="term" value="F:oxidoreductase activity, acting on paired donors, with incorporation or reduction of molecular oxygen"/>
    <property type="evidence" value="ECO:0007669"/>
    <property type="project" value="InterPro"/>
</dbReference>
<dbReference type="GO" id="GO:0005829">
    <property type="term" value="C:cytosol"/>
    <property type="evidence" value="ECO:0007669"/>
    <property type="project" value="TreeGrafter"/>
</dbReference>
<dbReference type="Gene3D" id="3.20.20.30">
    <property type="entry name" value="Luciferase-like domain"/>
    <property type="match status" value="1"/>
</dbReference>
<dbReference type="SUPFAM" id="SSF51679">
    <property type="entry name" value="Bacterial luciferase-like"/>
    <property type="match status" value="1"/>
</dbReference>
<name>A0A3P3DUR8_9RHOB</name>
<keyword evidence="1" id="KW-0560">Oxidoreductase</keyword>
<dbReference type="InterPro" id="IPR036661">
    <property type="entry name" value="Luciferase-like_sf"/>
</dbReference>
<dbReference type="Proteomes" id="UP000282125">
    <property type="component" value="Unassembled WGS sequence"/>
</dbReference>
<accession>A0A3P3DUR8</accession>
<evidence type="ECO:0000256" key="2">
    <source>
        <dbReference type="ARBA" id="ARBA00023033"/>
    </source>
</evidence>
<dbReference type="PANTHER" id="PTHR30137:SF8">
    <property type="entry name" value="BLR5498 PROTEIN"/>
    <property type="match status" value="1"/>
</dbReference>
<evidence type="ECO:0000313" key="4">
    <source>
        <dbReference type="EMBL" id="RRH77993.1"/>
    </source>
</evidence>
<keyword evidence="5" id="KW-1185">Reference proteome</keyword>
<protein>
    <submittedName>
        <fullName evidence="4">LLM class flavin-dependent oxidoreductase</fullName>
    </submittedName>
</protein>
<dbReference type="NCBIfam" id="TIGR03858">
    <property type="entry name" value="LLM_2I7G"/>
    <property type="match status" value="1"/>
</dbReference>